<dbReference type="Gene3D" id="3.40.50.11060">
    <property type="entry name" value="GTPase HflX, N-terminal domain"/>
    <property type="match status" value="1"/>
</dbReference>
<feature type="binding site" evidence="7">
    <location>
        <begin position="239"/>
        <end position="243"/>
    </location>
    <ligand>
        <name>GTP</name>
        <dbReference type="ChEBI" id="CHEBI:37565"/>
    </ligand>
</feature>
<sequence length="429" mass="48493">MEITEKPEKVLVTGISMHKDDFNYTMHELAELARGNGMEVVGEVRQNIEKPYLGTYFGHGKIREIKALAAEKDATTIIVNNELTPSQINNLEKLLGTHIMDRTELILQIFAMRAHTKQAKTQVEIAQLQYQLPRLHPSANTLDQQRGGTGGVSNRGTGETQLELDRRVIKKRISHLRQVIKETEKEQQIQKAQRKRHALPTVALVGYTNAGKSTTMNGLLRLFNQEGDHKQVFEKNMLFATLDTSVREITLPSHRHFLLSDTVGFVSNLPHNLVESFKATLAEAAEADLLIQVVDYADPNYPDMMATTAKTLEEIGITQRPMIIGFNKADLKPNTPYPEINGDELIYSARDEQSLKVLAQMIERKLFTDYHKVTFMIPFTDGQIVSRLESNNHIISKEYTNEGTKLTVEVKEATAARLQKYVVTDENNN</sequence>
<feature type="binding site" evidence="8">
    <location>
        <position position="213"/>
    </location>
    <ligand>
        <name>Mg(2+)</name>
        <dbReference type="ChEBI" id="CHEBI:18420"/>
    </ligand>
</feature>
<dbReference type="CDD" id="cd01878">
    <property type="entry name" value="HflX"/>
    <property type="match status" value="1"/>
</dbReference>
<keyword evidence="1 6" id="KW-0963">Cytoplasm</keyword>
<dbReference type="GO" id="GO:0005737">
    <property type="term" value="C:cytoplasm"/>
    <property type="evidence" value="ECO:0007669"/>
    <property type="project" value="UniProtKB-SubCell"/>
</dbReference>
<comment type="function">
    <text evidence="6">GTPase that associates with the 50S ribosomal subunit and may have a role during protein synthesis or ribosome biogenesis.</text>
</comment>
<dbReference type="GO" id="GO:0043022">
    <property type="term" value="F:ribosome binding"/>
    <property type="evidence" value="ECO:0007669"/>
    <property type="project" value="TreeGrafter"/>
</dbReference>
<dbReference type="SUPFAM" id="SSF52540">
    <property type="entry name" value="P-loop containing nucleoside triphosphate hydrolases"/>
    <property type="match status" value="1"/>
</dbReference>
<dbReference type="GO" id="GO:0003924">
    <property type="term" value="F:GTPase activity"/>
    <property type="evidence" value="ECO:0007669"/>
    <property type="project" value="UniProtKB-UniRule"/>
</dbReference>
<dbReference type="Proteomes" id="UP000777303">
    <property type="component" value="Unassembled WGS sequence"/>
</dbReference>
<reference evidence="11" key="2">
    <citation type="submission" date="2021-04" db="EMBL/GenBank/DDBJ databases">
        <authorList>
            <person name="Gilroy R."/>
        </authorList>
    </citation>
    <scope>NUCLEOTIDE SEQUENCE</scope>
    <source>
        <strain evidence="11">F6-6636</strain>
    </source>
</reference>
<evidence type="ECO:0000256" key="4">
    <source>
        <dbReference type="ARBA" id="ARBA00022842"/>
    </source>
</evidence>
<evidence type="ECO:0000256" key="7">
    <source>
        <dbReference type="PIRSR" id="PIRSR006809-1"/>
    </source>
</evidence>
<accession>A0A948X2T4</accession>
<gene>
    <name evidence="6 11" type="primary">hflX</name>
    <name evidence="11" type="ORF">H9901_01780</name>
</gene>
<keyword evidence="2 8" id="KW-0479">Metal-binding</keyword>
<feature type="binding site" evidence="7">
    <location>
        <begin position="206"/>
        <end position="213"/>
    </location>
    <ligand>
        <name>GTP</name>
        <dbReference type="ChEBI" id="CHEBI:37565"/>
    </ligand>
</feature>
<comment type="subcellular location">
    <subcellularLocation>
        <location evidence="6">Cytoplasm</location>
    </subcellularLocation>
    <text evidence="6">May associate with membranes.</text>
</comment>
<dbReference type="HAMAP" id="MF_00900">
    <property type="entry name" value="GTPase_HflX"/>
    <property type="match status" value="1"/>
</dbReference>
<dbReference type="FunFam" id="3.40.50.11060:FF:000001">
    <property type="entry name" value="GTPase HflX"/>
    <property type="match status" value="1"/>
</dbReference>
<evidence type="ECO:0000256" key="6">
    <source>
        <dbReference type="HAMAP-Rule" id="MF_00900"/>
    </source>
</evidence>
<comment type="caution">
    <text evidence="11">The sequence shown here is derived from an EMBL/GenBank/DDBJ whole genome shotgun (WGS) entry which is preliminary data.</text>
</comment>
<dbReference type="GO" id="GO:0005525">
    <property type="term" value="F:GTP binding"/>
    <property type="evidence" value="ECO:0007669"/>
    <property type="project" value="UniProtKB-UniRule"/>
</dbReference>
<name>A0A948X2T4_9LACO</name>
<reference evidence="11" key="1">
    <citation type="journal article" date="2021" name="PeerJ">
        <title>Extensive microbial diversity within the chicken gut microbiome revealed by metagenomics and culture.</title>
        <authorList>
            <person name="Gilroy R."/>
            <person name="Ravi A."/>
            <person name="Getino M."/>
            <person name="Pursley I."/>
            <person name="Horton D.L."/>
            <person name="Alikhan N.F."/>
            <person name="Baker D."/>
            <person name="Gharbi K."/>
            <person name="Hall N."/>
            <person name="Watson M."/>
            <person name="Adriaenssens E.M."/>
            <person name="Foster-Nyarko E."/>
            <person name="Jarju S."/>
            <person name="Secka A."/>
            <person name="Antonio M."/>
            <person name="Oren A."/>
            <person name="Chaudhuri R.R."/>
            <person name="La Ragione R."/>
            <person name="Hildebrand F."/>
            <person name="Pallen M.J."/>
        </authorList>
    </citation>
    <scope>NUCLEOTIDE SEQUENCE</scope>
    <source>
        <strain evidence="11">F6-6636</strain>
    </source>
</reference>
<dbReference type="EMBL" id="JAHLFS010000024">
    <property type="protein sequence ID" value="MBU3851415.1"/>
    <property type="molecule type" value="Genomic_DNA"/>
</dbReference>
<keyword evidence="5 6" id="KW-0342">GTP-binding</keyword>
<evidence type="ECO:0000256" key="3">
    <source>
        <dbReference type="ARBA" id="ARBA00022741"/>
    </source>
</evidence>
<keyword evidence="3 6" id="KW-0547">Nucleotide-binding</keyword>
<feature type="binding site" evidence="8">
    <location>
        <position position="241"/>
    </location>
    <ligand>
        <name>Mg(2+)</name>
        <dbReference type="ChEBI" id="CHEBI:18420"/>
    </ligand>
</feature>
<dbReference type="Pfam" id="PF13167">
    <property type="entry name" value="GTP-bdg_N"/>
    <property type="match status" value="1"/>
</dbReference>
<dbReference type="InterPro" id="IPR027417">
    <property type="entry name" value="P-loop_NTPase"/>
</dbReference>
<comment type="subunit">
    <text evidence="6">Monomer. Associates with the 50S ribosomal subunit.</text>
</comment>
<dbReference type="NCBIfam" id="TIGR03156">
    <property type="entry name" value="GTP_HflX"/>
    <property type="match status" value="1"/>
</dbReference>
<dbReference type="InterPro" id="IPR030394">
    <property type="entry name" value="G_HFLX_dom"/>
</dbReference>
<dbReference type="Gene3D" id="3.40.50.300">
    <property type="entry name" value="P-loop containing nucleotide triphosphate hydrolases"/>
    <property type="match status" value="1"/>
</dbReference>
<dbReference type="Pfam" id="PF01926">
    <property type="entry name" value="MMR_HSR1"/>
    <property type="match status" value="1"/>
</dbReference>
<dbReference type="PRINTS" id="PR00326">
    <property type="entry name" value="GTP1OBG"/>
</dbReference>
<dbReference type="GO" id="GO:0046872">
    <property type="term" value="F:metal ion binding"/>
    <property type="evidence" value="ECO:0007669"/>
    <property type="project" value="UniProtKB-KW"/>
</dbReference>
<protein>
    <recommendedName>
        <fullName evidence="6">GTPase HflX</fullName>
    </recommendedName>
    <alternativeName>
        <fullName evidence="6">GTP-binding protein HflX</fullName>
    </alternativeName>
</protein>
<dbReference type="PROSITE" id="PS51705">
    <property type="entry name" value="G_HFLX"/>
    <property type="match status" value="1"/>
</dbReference>
<feature type="binding site" evidence="7">
    <location>
        <begin position="327"/>
        <end position="330"/>
    </location>
    <ligand>
        <name>GTP</name>
        <dbReference type="ChEBI" id="CHEBI:37565"/>
    </ligand>
</feature>
<feature type="binding site" evidence="7">
    <location>
        <begin position="261"/>
        <end position="264"/>
    </location>
    <ligand>
        <name>GTP</name>
        <dbReference type="ChEBI" id="CHEBI:37565"/>
    </ligand>
</feature>
<feature type="domain" description="Hflx-type G" evidence="10">
    <location>
        <begin position="200"/>
        <end position="370"/>
    </location>
</feature>
<dbReference type="InterPro" id="IPR042108">
    <property type="entry name" value="GTPase_HflX_N_sf"/>
</dbReference>
<dbReference type="PIRSF" id="PIRSF006809">
    <property type="entry name" value="GTP-binding_hflX_prd"/>
    <property type="match status" value="1"/>
</dbReference>
<evidence type="ECO:0000256" key="9">
    <source>
        <dbReference type="SAM" id="MobiDB-lite"/>
    </source>
</evidence>
<feature type="region of interest" description="Disordered" evidence="9">
    <location>
        <begin position="139"/>
        <end position="160"/>
    </location>
</feature>
<evidence type="ECO:0000313" key="11">
    <source>
        <dbReference type="EMBL" id="MBU3851415.1"/>
    </source>
</evidence>
<evidence type="ECO:0000256" key="1">
    <source>
        <dbReference type="ARBA" id="ARBA00022490"/>
    </source>
</evidence>
<dbReference type="InterPro" id="IPR025121">
    <property type="entry name" value="GTPase_HflX_N"/>
</dbReference>
<keyword evidence="4 8" id="KW-0460">Magnesium</keyword>
<evidence type="ECO:0000256" key="5">
    <source>
        <dbReference type="ARBA" id="ARBA00023134"/>
    </source>
</evidence>
<dbReference type="InterPro" id="IPR006073">
    <property type="entry name" value="GTP-bd"/>
</dbReference>
<dbReference type="PANTHER" id="PTHR10229:SF4">
    <property type="entry name" value="GTPASE HFLX"/>
    <property type="match status" value="1"/>
</dbReference>
<dbReference type="InterPro" id="IPR016496">
    <property type="entry name" value="GTPase_HflX"/>
</dbReference>
<evidence type="ECO:0000256" key="8">
    <source>
        <dbReference type="PIRSR" id="PIRSR006809-2"/>
    </source>
</evidence>
<evidence type="ECO:0000256" key="2">
    <source>
        <dbReference type="ARBA" id="ARBA00022723"/>
    </source>
</evidence>
<organism evidence="11 12">
    <name type="scientific">Candidatus Paralactobacillus gallistercoris</name>
    <dbReference type="NCBI Taxonomy" id="2838724"/>
    <lineage>
        <taxon>Bacteria</taxon>
        <taxon>Bacillati</taxon>
        <taxon>Bacillota</taxon>
        <taxon>Bacilli</taxon>
        <taxon>Lactobacillales</taxon>
        <taxon>Lactobacillaceae</taxon>
        <taxon>Lactobacillus</taxon>
    </lineage>
</organism>
<dbReference type="PANTHER" id="PTHR10229">
    <property type="entry name" value="GTP-BINDING PROTEIN HFLX"/>
    <property type="match status" value="1"/>
</dbReference>
<comment type="cofactor">
    <cofactor evidence="8">
        <name>Mg(2+)</name>
        <dbReference type="ChEBI" id="CHEBI:18420"/>
    </cofactor>
</comment>
<feature type="binding site" evidence="7">
    <location>
        <begin position="348"/>
        <end position="350"/>
    </location>
    <ligand>
        <name>GTP</name>
        <dbReference type="ChEBI" id="CHEBI:37565"/>
    </ligand>
</feature>
<proteinExistence type="inferred from homology"/>
<dbReference type="Gene3D" id="6.10.250.2860">
    <property type="match status" value="1"/>
</dbReference>
<comment type="similarity">
    <text evidence="6">Belongs to the TRAFAC class OBG-HflX-like GTPase superfamily. HflX GTPase family.</text>
</comment>
<evidence type="ECO:0000313" key="12">
    <source>
        <dbReference type="Proteomes" id="UP000777303"/>
    </source>
</evidence>
<dbReference type="InterPro" id="IPR032305">
    <property type="entry name" value="GTP-bd_M"/>
</dbReference>
<dbReference type="Pfam" id="PF16360">
    <property type="entry name" value="GTP-bdg_M"/>
    <property type="match status" value="1"/>
</dbReference>
<evidence type="ECO:0000259" key="10">
    <source>
        <dbReference type="PROSITE" id="PS51705"/>
    </source>
</evidence>
<dbReference type="AlphaFoldDB" id="A0A948X2T4"/>